<dbReference type="KEGG" id="cbau:H1R16_03050"/>
<protein>
    <submittedName>
        <fullName evidence="2">DUF1569 domain-containing protein</fullName>
    </submittedName>
</protein>
<reference evidence="1" key="3">
    <citation type="submission" date="2020-07" db="EMBL/GenBank/DDBJ databases">
        <authorList>
            <person name="Yang C."/>
        </authorList>
    </citation>
    <scope>NUCLEOTIDE SEQUENCE</scope>
    <source>
        <strain evidence="1">Cx-624</strain>
    </source>
</reference>
<dbReference type="EMBL" id="CP059472">
    <property type="protein sequence ID" value="QMS99001.1"/>
    <property type="molecule type" value="Genomic_DNA"/>
</dbReference>
<evidence type="ECO:0000313" key="4">
    <source>
        <dbReference type="Proteomes" id="UP000539710"/>
    </source>
</evidence>
<dbReference type="EMBL" id="JACEUX010000001">
    <property type="protein sequence ID" value="MBA5245588.1"/>
    <property type="molecule type" value="Genomic_DNA"/>
</dbReference>
<sequence>MLNSLHRLCDQDELKQRLSCLAEDASPTWGRMNATQMLKHCRLVLEIPLGKVTVPAPPRIIRFIGIVTKNEMKLFNNGIPRNMPTFAELRAYECANFESEMVELLHTLDQYCEFADAEKLPDLHPLFGKMQPKDWGFLEYKHLHHHLKQFGL</sequence>
<organism evidence="2 3">
    <name type="scientific">Marnyiella aurantia</name>
    <dbReference type="NCBI Taxonomy" id="2758037"/>
    <lineage>
        <taxon>Bacteria</taxon>
        <taxon>Pseudomonadati</taxon>
        <taxon>Bacteroidota</taxon>
        <taxon>Flavobacteriia</taxon>
        <taxon>Flavobacteriales</taxon>
        <taxon>Weeksellaceae</taxon>
        <taxon>Marnyiella</taxon>
    </lineage>
</organism>
<name>A0A7D7QF51_9FLAO</name>
<accession>A0A7D7QF51</accession>
<evidence type="ECO:0000313" key="2">
    <source>
        <dbReference type="EMBL" id="QMS99001.1"/>
    </source>
</evidence>
<reference evidence="2 3" key="1">
    <citation type="submission" date="2020-07" db="EMBL/GenBank/DDBJ databases">
        <title>Chryseobacterium sp.cx-624.</title>
        <authorList>
            <person name="Yang C."/>
        </authorList>
    </citation>
    <scope>NUCLEOTIDE SEQUENCE [LARGE SCALE GENOMIC DNA]</scope>
    <source>
        <strain evidence="3">cx-624</strain>
        <strain evidence="2">Cx-624</strain>
    </source>
</reference>
<dbReference type="Pfam" id="PF07606">
    <property type="entry name" value="DUF1569"/>
    <property type="match status" value="1"/>
</dbReference>
<dbReference type="InterPro" id="IPR011463">
    <property type="entry name" value="DUF1569"/>
</dbReference>
<dbReference type="Proteomes" id="UP000539710">
    <property type="component" value="Unassembled WGS sequence"/>
</dbReference>
<dbReference type="RefSeq" id="WP_181885716.1">
    <property type="nucleotide sequence ID" value="NZ_CP059472.1"/>
</dbReference>
<evidence type="ECO:0000313" key="1">
    <source>
        <dbReference type="EMBL" id="MBA5245588.1"/>
    </source>
</evidence>
<gene>
    <name evidence="2" type="ORF">H1R16_03050</name>
    <name evidence="1" type="ORF">H2507_00225</name>
</gene>
<dbReference type="AlphaFoldDB" id="A0A7D7QF51"/>
<dbReference type="Proteomes" id="UP000515349">
    <property type="component" value="Chromosome"/>
</dbReference>
<keyword evidence="4" id="KW-1185">Reference proteome</keyword>
<reference evidence="4" key="2">
    <citation type="submission" date="2020-07" db="EMBL/GenBank/DDBJ databases">
        <title>Flavobacterium sp. xlx-214.</title>
        <authorList>
            <person name="Yang C."/>
        </authorList>
    </citation>
    <scope>NUCLEOTIDE SEQUENCE [LARGE SCALE GENOMIC DNA]</scope>
    <source>
        <strain evidence="4">CX-624</strain>
    </source>
</reference>
<evidence type="ECO:0000313" key="3">
    <source>
        <dbReference type="Proteomes" id="UP000515349"/>
    </source>
</evidence>
<proteinExistence type="predicted"/>